<sequence length="397" mass="44874">MILSRATCDNLLDMPLELITNWRFKTRPDIPTHGITEAVAMLHLNAVRTIPGRGVVSKVGRGNDFLTYLFQDYNRLFKMGGDSRESILGYLLPPDRTEVFFKIFQGVEPFTKANFTRRCKEIKFSAAVGIGFDKVMKGIFNRNATMTPETVPPMAKGLCSVLAQNKITPLRGGLYVGEIPRACGNHCAKCGADYATRPERFVTEIDLVGFDASDNTCVLIELKTYKNNVLPQEILNKYNTQAWVSWFLFGLMYPHLRQRTKAIIAVITGSSRLVQLFTVRCPPITARLIKSFPFLGEYCPLMQRMMTSTSMRYLVRAPFVAAHVSGWGADVSIEIFNQSTKLPPNKWDGDLAGRREMERTRKARYRAEKKRQGGTPEEESPRKKRRGAIRSSSKKPT</sequence>
<protein>
    <submittedName>
        <fullName evidence="2">ORF60</fullName>
    </submittedName>
</protein>
<dbReference type="RefSeq" id="YP_009447886.1">
    <property type="nucleotide sequence ID" value="NC_036579.1"/>
</dbReference>
<feature type="compositionally biased region" description="Basic and acidic residues" evidence="1">
    <location>
        <begin position="347"/>
        <end position="360"/>
    </location>
</feature>
<dbReference type="KEGG" id="vg:35414706"/>
<feature type="compositionally biased region" description="Basic residues" evidence="1">
    <location>
        <begin position="382"/>
        <end position="397"/>
    </location>
</feature>
<reference evidence="2" key="1">
    <citation type="journal article" date="2018" name="Arch. Virol.">
        <title>Complete genome sequence and analysis of ictalurid herpesvirus 2.</title>
        <authorList>
            <person name="Borzak R."/>
            <person name="Haluk T."/>
            <person name="Bartha D."/>
            <person name="Doszpoly A."/>
        </authorList>
    </citation>
    <scope>NUCLEOTIDE SEQUENCE</scope>
    <source>
        <strain evidence="2">760/94</strain>
    </source>
</reference>
<dbReference type="Proteomes" id="UP000242696">
    <property type="component" value="Segment"/>
</dbReference>
<evidence type="ECO:0000313" key="3">
    <source>
        <dbReference type="Proteomes" id="UP000242696"/>
    </source>
</evidence>
<dbReference type="EMBL" id="MG271984">
    <property type="protein sequence ID" value="ACZ55875.1"/>
    <property type="molecule type" value="Genomic_DNA"/>
</dbReference>
<evidence type="ECO:0000256" key="1">
    <source>
        <dbReference type="SAM" id="MobiDB-lite"/>
    </source>
</evidence>
<organism evidence="2">
    <name type="scientific">black bullhead herpesvirus</name>
    <dbReference type="NCBI Taxonomy" id="508441"/>
    <lineage>
        <taxon>Viruses</taxon>
        <taxon>Duplodnaviria</taxon>
        <taxon>Heunggongvirae</taxon>
        <taxon>Peploviricota</taxon>
        <taxon>Herviviricetes</taxon>
        <taxon>Herpesvirales</taxon>
        <taxon>Alloherpesviridae</taxon>
        <taxon>Ictavirus</taxon>
        <taxon>Ictavirus ictaluridallo2</taxon>
    </lineage>
</organism>
<evidence type="ECO:0000313" key="2">
    <source>
        <dbReference type="EMBL" id="ACZ55875.1"/>
    </source>
</evidence>
<accession>D5FM48</accession>
<keyword evidence="3" id="KW-1185">Reference proteome</keyword>
<proteinExistence type="predicted"/>
<name>D5FM48_9VIRU</name>
<feature type="region of interest" description="Disordered" evidence="1">
    <location>
        <begin position="346"/>
        <end position="397"/>
    </location>
</feature>
<dbReference type="GeneID" id="35414706"/>
<dbReference type="OrthoDB" id="12747at10239"/>